<dbReference type="PATRIC" id="fig|1218508.4.peg.148"/>
<feature type="binding site" evidence="9">
    <location>
        <position position="272"/>
    </location>
    <ligand>
        <name>glycerol</name>
        <dbReference type="ChEBI" id="CHEBI:17754"/>
    </ligand>
</feature>
<dbReference type="SUPFAM" id="SSF56796">
    <property type="entry name" value="Dehydroquinate synthase-like"/>
    <property type="match status" value="1"/>
</dbReference>
<organism evidence="13 14">
    <name type="scientific">Bombilactobacillus mellis</name>
    <dbReference type="NCBI Taxonomy" id="1218508"/>
    <lineage>
        <taxon>Bacteria</taxon>
        <taxon>Bacillati</taxon>
        <taxon>Bacillota</taxon>
        <taxon>Bacilli</taxon>
        <taxon>Lactobacillales</taxon>
        <taxon>Lactobacillaceae</taxon>
        <taxon>Bombilactobacillus</taxon>
    </lineage>
</organism>
<comment type="pathway">
    <text evidence="5">Polyol metabolism; glycerol fermentation; glycerone phosphate from glycerol (oxidative route): step 1/2.</text>
</comment>
<dbReference type="InterPro" id="IPR018211">
    <property type="entry name" value="ADH_Fe_CS"/>
</dbReference>
<dbReference type="Pfam" id="PF00465">
    <property type="entry name" value="Fe-ADH"/>
    <property type="match status" value="1"/>
</dbReference>
<dbReference type="STRING" id="1218508.JG29_01430"/>
<protein>
    <recommendedName>
        <fullName evidence="7">Glycerol dehydrogenase</fullName>
        <ecNumber evidence="6">1.1.1.6</ecNumber>
    </recommendedName>
</protein>
<dbReference type="GO" id="GO:0008888">
    <property type="term" value="F:glycerol dehydrogenase (NAD+) activity"/>
    <property type="evidence" value="ECO:0007669"/>
    <property type="project" value="UniProtKB-EC"/>
</dbReference>
<dbReference type="NCBIfam" id="NF006941">
    <property type="entry name" value="PRK09423.1"/>
    <property type="match status" value="1"/>
</dbReference>
<evidence type="ECO:0000313" key="13">
    <source>
        <dbReference type="EMBL" id="KJY51100.1"/>
    </source>
</evidence>
<evidence type="ECO:0000256" key="10">
    <source>
        <dbReference type="PIRSR" id="PIRSR000112-2"/>
    </source>
</evidence>
<evidence type="ECO:0000256" key="6">
    <source>
        <dbReference type="ARBA" id="ARBA00039147"/>
    </source>
</evidence>
<keyword evidence="3" id="KW-0560">Oxidoreductase</keyword>
<evidence type="ECO:0000256" key="2">
    <source>
        <dbReference type="ARBA" id="ARBA00022723"/>
    </source>
</evidence>
<gene>
    <name evidence="13" type="primary">gldA</name>
    <name evidence="13" type="ORF">JG29_01430</name>
</gene>
<dbReference type="InterPro" id="IPR016205">
    <property type="entry name" value="Glycerol_DH"/>
</dbReference>
<feature type="binding site" evidence="11">
    <location>
        <position position="37"/>
    </location>
    <ligand>
        <name>NAD(+)</name>
        <dbReference type="ChEBI" id="CHEBI:57540"/>
    </ligand>
</feature>
<dbReference type="AlphaFoldDB" id="A0A0F4KXI7"/>
<dbReference type="Proteomes" id="UP000033695">
    <property type="component" value="Unassembled WGS sequence"/>
</dbReference>
<feature type="binding site" evidence="9">
    <location>
        <position position="254"/>
    </location>
    <ligand>
        <name>glycerol</name>
        <dbReference type="ChEBI" id="CHEBI:17754"/>
    </ligand>
</feature>
<dbReference type="GO" id="GO:0046872">
    <property type="term" value="F:metal ion binding"/>
    <property type="evidence" value="ECO:0007669"/>
    <property type="project" value="UniProtKB-KW"/>
</dbReference>
<dbReference type="PANTHER" id="PTHR43616">
    <property type="entry name" value="GLYCEROL DEHYDROGENASE"/>
    <property type="match status" value="1"/>
</dbReference>
<reference evidence="13 14" key="1">
    <citation type="submission" date="2014-12" db="EMBL/GenBank/DDBJ databases">
        <title>Comparative genomics of the lactic acid bacteria isolated from the honey bee gut.</title>
        <authorList>
            <person name="Ellegaard K.M."/>
            <person name="Tamarit D."/>
            <person name="Javelind E."/>
            <person name="Olofsson T."/>
            <person name="Andersson S.G."/>
            <person name="Vasquez A."/>
        </authorList>
    </citation>
    <scope>NUCLEOTIDE SEQUENCE [LARGE SCALE GENOMIC DNA]</scope>
    <source>
        <strain evidence="13 14">Hon2</strain>
    </source>
</reference>
<dbReference type="RefSeq" id="WP_045922058.1">
    <property type="nucleotide sequence ID" value="NZ_JBHTHW010000004.1"/>
</dbReference>
<evidence type="ECO:0000256" key="1">
    <source>
        <dbReference type="ARBA" id="ARBA00007358"/>
    </source>
</evidence>
<comment type="caution">
    <text evidence="13">The sequence shown here is derived from an EMBL/GenBank/DDBJ whole genome shotgun (WGS) entry which is preliminary data.</text>
</comment>
<feature type="binding site" evidence="10">
    <location>
        <position position="121"/>
    </location>
    <ligand>
        <name>glycerol</name>
        <dbReference type="ChEBI" id="CHEBI:17754"/>
    </ligand>
</feature>
<dbReference type="EMBL" id="JXBZ01000002">
    <property type="protein sequence ID" value="KJY51100.1"/>
    <property type="molecule type" value="Genomic_DNA"/>
</dbReference>
<feature type="binding site" evidence="11">
    <location>
        <position position="131"/>
    </location>
    <ligand>
        <name>NAD(+)</name>
        <dbReference type="ChEBI" id="CHEBI:57540"/>
    </ligand>
</feature>
<comment type="cofactor">
    <cofactor evidence="9">
        <name>Zn(2+)</name>
        <dbReference type="ChEBI" id="CHEBI:29105"/>
    </cofactor>
    <text evidence="9">Binds 1 zinc ion per subunit.</text>
</comment>
<feature type="domain" description="Alcohol dehydrogenase iron-type/glycerol dehydrogenase GldA" evidence="12">
    <location>
        <begin position="8"/>
        <end position="154"/>
    </location>
</feature>
<dbReference type="PIRSF" id="PIRSF000112">
    <property type="entry name" value="Glycerol_dehydrogenase"/>
    <property type="match status" value="1"/>
</dbReference>
<evidence type="ECO:0000256" key="5">
    <source>
        <dbReference type="ARBA" id="ARBA00037918"/>
    </source>
</evidence>
<keyword evidence="9" id="KW-0862">Zinc</keyword>
<sequence length="365" mass="39239">MAKIFTSPSTYIQGEGELFKSQQYLDKYGKNVLLLSDETVLKIVGNQFTDYLEQNGFQVTVATFKGEASETEINRVSKIAADEHSEMIIGLGGGKTIDSAKAIGDNLGINVIIAPTLASTDAPCSRLSVIYTDEGQFDHYRFYNKNPDLVLLDTQVISQAPVQLLISGIADALATNVEATDVRQAKADNMVNGKQALAAQAIGQACEDNLFAYAKLAIAANKAQVVTDAFNRVVEANTLLSGLGFESGGLAAAHAIHNGFTALHGDIHKLSHGQKVAYGTLVELILNGSDRQRFEKFLNFDLELGLPTTLADLNLASVSDEDLMKVAQQACAEGDTMNCMPGEVTVEEVFAAIKTVDAYSKDYQN</sequence>
<feature type="binding site" evidence="9">
    <location>
        <position position="171"/>
    </location>
    <ligand>
        <name>glycerol</name>
        <dbReference type="ChEBI" id="CHEBI:17754"/>
    </ligand>
</feature>
<evidence type="ECO:0000256" key="4">
    <source>
        <dbReference type="ARBA" id="ARBA00023027"/>
    </source>
</evidence>
<dbReference type="PROSITE" id="PS00913">
    <property type="entry name" value="ADH_IRON_1"/>
    <property type="match status" value="1"/>
</dbReference>
<keyword evidence="4 11" id="KW-0520">NAD</keyword>
<accession>A0A0F4KXI7</accession>
<dbReference type="InterPro" id="IPR001670">
    <property type="entry name" value="ADH_Fe/GldA"/>
</dbReference>
<name>A0A0F4KXI7_9LACO</name>
<feature type="binding site" evidence="11">
    <location>
        <position position="125"/>
    </location>
    <ligand>
        <name>NAD(+)</name>
        <dbReference type="ChEBI" id="CHEBI:57540"/>
    </ligand>
</feature>
<dbReference type="PROSITE" id="PS00060">
    <property type="entry name" value="ADH_IRON_2"/>
    <property type="match status" value="1"/>
</dbReference>
<evidence type="ECO:0000313" key="14">
    <source>
        <dbReference type="Proteomes" id="UP000033695"/>
    </source>
</evidence>
<dbReference type="OrthoDB" id="5198708at2"/>
<evidence type="ECO:0000256" key="9">
    <source>
        <dbReference type="PIRSR" id="PIRSR000112-1"/>
    </source>
</evidence>
<keyword evidence="2 9" id="KW-0479">Metal-binding</keyword>
<dbReference type="CDD" id="cd08170">
    <property type="entry name" value="GlyDH"/>
    <property type="match status" value="1"/>
</dbReference>
<comment type="similarity">
    <text evidence="1">Belongs to the iron-containing alcohol dehydrogenase family.</text>
</comment>
<comment type="catalytic activity">
    <reaction evidence="8">
        <text>glycerol + NAD(+) = dihydroxyacetone + NADH + H(+)</text>
        <dbReference type="Rhea" id="RHEA:13769"/>
        <dbReference type="ChEBI" id="CHEBI:15378"/>
        <dbReference type="ChEBI" id="CHEBI:16016"/>
        <dbReference type="ChEBI" id="CHEBI:17754"/>
        <dbReference type="ChEBI" id="CHEBI:57540"/>
        <dbReference type="ChEBI" id="CHEBI:57945"/>
        <dbReference type="EC" id="1.1.1.6"/>
    </reaction>
</comment>
<evidence type="ECO:0000256" key="3">
    <source>
        <dbReference type="ARBA" id="ARBA00023002"/>
    </source>
</evidence>
<feature type="binding site" evidence="11">
    <location>
        <begin position="94"/>
        <end position="98"/>
    </location>
    <ligand>
        <name>NAD(+)</name>
        <dbReference type="ChEBI" id="CHEBI:57540"/>
    </ligand>
</feature>
<dbReference type="Gene3D" id="1.20.1090.10">
    <property type="entry name" value="Dehydroquinate synthase-like - alpha domain"/>
    <property type="match status" value="1"/>
</dbReference>
<dbReference type="GO" id="GO:0005829">
    <property type="term" value="C:cytosol"/>
    <property type="evidence" value="ECO:0007669"/>
    <property type="project" value="TreeGrafter"/>
</dbReference>
<feature type="binding site" evidence="11">
    <location>
        <begin position="116"/>
        <end position="119"/>
    </location>
    <ligand>
        <name>NAD(+)</name>
        <dbReference type="ChEBI" id="CHEBI:57540"/>
    </ligand>
</feature>
<dbReference type="EC" id="1.1.1.6" evidence="6"/>
<feature type="binding site" evidence="11">
    <location>
        <position position="127"/>
    </location>
    <ligand>
        <name>NAD(+)</name>
        <dbReference type="ChEBI" id="CHEBI:57540"/>
    </ligand>
</feature>
<proteinExistence type="inferred from homology"/>
<dbReference type="Gene3D" id="3.40.50.1970">
    <property type="match status" value="1"/>
</dbReference>
<evidence type="ECO:0000256" key="7">
    <source>
        <dbReference type="ARBA" id="ARBA00040132"/>
    </source>
</evidence>
<evidence type="ECO:0000259" key="12">
    <source>
        <dbReference type="Pfam" id="PF00465"/>
    </source>
</evidence>
<evidence type="ECO:0000256" key="8">
    <source>
        <dbReference type="ARBA" id="ARBA00049006"/>
    </source>
</evidence>
<dbReference type="PANTHER" id="PTHR43616:SF5">
    <property type="entry name" value="GLYCEROL DEHYDROGENASE 1"/>
    <property type="match status" value="1"/>
</dbReference>
<evidence type="ECO:0000256" key="11">
    <source>
        <dbReference type="PIRSR" id="PIRSR000112-3"/>
    </source>
</evidence>
<dbReference type="HOGENOM" id="CLU_044754_1_0_9"/>
<keyword evidence="14" id="KW-1185">Reference proteome</keyword>